<evidence type="ECO:0000259" key="5">
    <source>
        <dbReference type="PROSITE" id="PS50188"/>
    </source>
</evidence>
<feature type="region of interest" description="Disordered" evidence="4">
    <location>
        <begin position="711"/>
        <end position="756"/>
    </location>
</feature>
<dbReference type="PROSITE" id="PS50897">
    <property type="entry name" value="CTLH"/>
    <property type="match status" value="1"/>
</dbReference>
<dbReference type="GO" id="GO:0030246">
    <property type="term" value="F:carbohydrate binding"/>
    <property type="evidence" value="ECO:0007669"/>
    <property type="project" value="UniProtKB-KW"/>
</dbReference>
<sequence>MDRHNPPSQPTPSSSSSSAPPRRSFSYASVASRAAQPSPRLSNTINDDNAHSYIRGPIPGSSQQLPDPLRTNYLYYETHMDRVAQSAAAAAAAADTDTDTVANPTTSTRSGADSAGGAARRDSGQQLLNTFLRSQYHQPSVDQYHQHHHHHHHYHTQPSNHNQTTAAPTSSSPPTAATTTTTATTTNTTTTAAALNSEHPSPAFCPPFPMYSRKYAEATDYKIAMTAGLPPNKNAFFFVPSYMRKSLYADQLREEQRAKFGYGSWAPRGTSGINIGGDGVSGGAANSASAAPNATVTAGTTMGGMTNAASQGGGGDRSRIISSIPSSTKPSSSLTAPRKLEQLSGDMPESVTNNPDRICCYCHCHCNYTIFTLPPPPRHLLTSLLPPPPQSPSFPSPKLDISNPSLKMDRHNPPSQPTPSSSSSAPPRRIFSYASVASRAAQPSPRLSNTLNDENAHSYIRGPIPGSSQQLPDPLRTNYLYYETHMDRVAQSAAAAAAASTAATDTDTVANLTTSTRSGADSAGGAARRDSGQQLLNTFLRSQYHQPPVDQYHQHHHHHHHYHTQPSNHNQTTAAPTSSSPPTATTTTTTTNTTTTAALNSEHPSPAFCPPFPMYSRKYAEATDYKIAMTAGLPPNKNAFFFVPSYMRKSLYADQLREEQRAKFGYGSWAPRGTSGINIGGDGVSGGAANSASAAPNATIAAGTTMGGMTNAASQAGGGDRSQIISSIPSSTKPSSSLTAPRKLEQLSGDMPESVTNNPDRMYAIVRVIPEVKHPVAPLPTRWVLDMELKDYEVVGDGLEVRYLAADGRHQEGCSVRTDHPMTHMCGVYYFEIELVRKTKEAMVCIGLSTADVSATRLPGHDVHSWGYHGDDGRVFPGPQGTTHEQFGPKFGEGDVVGCGFDWKQGKMFFTKNGEFLGHASEEIDATLDLYPTVGLRKRPQVRVRGNFGQFPFKFDIDEYTAQIKRDTLAAVDDFDMNGEEEKISMALVAQYLIREGFTGTAAAFEKDIREEAAARDGTAPRPSRPKPMSPETRTRARVSQADDDINFIIFIITAIRDLIMNGRIDPAVRLVNQHFPHAIDADLEFKIRCQKFIELLRRARVNDAQHTGLTSNGNVFNNNGQSSSSSRPTSRMDVDNDTDNSEDVNMDVDNEISASDAEDAELEHALENPPENGSTAQTDENGNHIYTYSDAVQYGSKLEKLYSDVSTVEGKECRRKLDELICLLAYPDPRNSPNGYLLDERHLAALADQVSAACLKASGGKQFTALEKLFQQTEVMLQDAQKYGGLGSIINLREDFLPH</sequence>
<feature type="compositionally biased region" description="Acidic residues" evidence="4">
    <location>
        <begin position="1136"/>
        <end position="1146"/>
    </location>
</feature>
<feature type="compositionally biased region" description="Low complexity" evidence="4">
    <location>
        <begin position="1112"/>
        <end position="1127"/>
    </location>
</feature>
<feature type="compositionally biased region" description="Low complexity" evidence="4">
    <location>
        <begin position="105"/>
        <end position="118"/>
    </location>
</feature>
<dbReference type="SMART" id="SM00668">
    <property type="entry name" value="CTLH"/>
    <property type="match status" value="1"/>
</dbReference>
<proteinExistence type="predicted"/>
<dbReference type="Gene3D" id="2.60.120.920">
    <property type="match status" value="1"/>
</dbReference>
<keyword evidence="7" id="KW-0430">Lectin</keyword>
<feature type="domain" description="B30.2/SPRY" evidence="5">
    <location>
        <begin position="761"/>
        <end position="953"/>
    </location>
</feature>
<feature type="region of interest" description="Disordered" evidence="4">
    <location>
        <begin position="550"/>
        <end position="590"/>
    </location>
</feature>
<feature type="region of interest" description="Disordered" evidence="4">
    <location>
        <begin position="1"/>
        <end position="67"/>
    </location>
</feature>
<feature type="compositionally biased region" description="Low complexity" evidence="4">
    <location>
        <begin position="320"/>
        <end position="333"/>
    </location>
</feature>
<dbReference type="SUPFAM" id="SSF49899">
    <property type="entry name" value="Concanavalin A-like lectins/glucanases"/>
    <property type="match status" value="1"/>
</dbReference>
<dbReference type="Pfam" id="PF10607">
    <property type="entry name" value="CTLH"/>
    <property type="match status" value="1"/>
</dbReference>
<feature type="compositionally biased region" description="Low complexity" evidence="4">
    <location>
        <begin position="11"/>
        <end position="29"/>
    </location>
</feature>
<dbReference type="Proteomes" id="UP000242877">
    <property type="component" value="Unassembled WGS sequence"/>
</dbReference>
<name>A0A168DTX8_9EURO</name>
<evidence type="ECO:0000256" key="1">
    <source>
        <dbReference type="ARBA" id="ARBA00002343"/>
    </source>
</evidence>
<dbReference type="InterPro" id="IPR043136">
    <property type="entry name" value="B30.2/SPRY_sf"/>
</dbReference>
<feature type="compositionally biased region" description="Low complexity" evidence="4">
    <location>
        <begin position="722"/>
        <end position="737"/>
    </location>
</feature>
<comment type="function">
    <text evidence="1">Involved in the proteasome-dependent degradation of fructose-1,6-bisphosphatase.</text>
</comment>
<dbReference type="PROSITE" id="PS50896">
    <property type="entry name" value="LISH"/>
    <property type="match status" value="1"/>
</dbReference>
<organism evidence="7 8">
    <name type="scientific">Ascosphaera apis ARSEF 7405</name>
    <dbReference type="NCBI Taxonomy" id="392613"/>
    <lineage>
        <taxon>Eukaryota</taxon>
        <taxon>Fungi</taxon>
        <taxon>Dikarya</taxon>
        <taxon>Ascomycota</taxon>
        <taxon>Pezizomycotina</taxon>
        <taxon>Eurotiomycetes</taxon>
        <taxon>Eurotiomycetidae</taxon>
        <taxon>Onygenales</taxon>
        <taxon>Ascosphaeraceae</taxon>
        <taxon>Ascosphaera</taxon>
    </lineage>
</organism>
<evidence type="ECO:0000259" key="6">
    <source>
        <dbReference type="PROSITE" id="PS50897"/>
    </source>
</evidence>
<feature type="compositionally biased region" description="Pro residues" evidence="4">
    <location>
        <begin position="385"/>
        <end position="395"/>
    </location>
</feature>
<dbReference type="SMART" id="SM00757">
    <property type="entry name" value="CRA"/>
    <property type="match status" value="1"/>
</dbReference>
<feature type="region of interest" description="Disordered" evidence="4">
    <location>
        <begin position="94"/>
        <end position="121"/>
    </location>
</feature>
<dbReference type="Pfam" id="PF00622">
    <property type="entry name" value="SPRY"/>
    <property type="match status" value="1"/>
</dbReference>
<feature type="region of interest" description="Disordered" evidence="4">
    <location>
        <begin position="1161"/>
        <end position="1183"/>
    </location>
</feature>
<comment type="caution">
    <text evidence="7">The sequence shown here is derived from an EMBL/GenBank/DDBJ whole genome shotgun (WGS) entry which is preliminary data.</text>
</comment>
<dbReference type="InterPro" id="IPR006594">
    <property type="entry name" value="LisH"/>
</dbReference>
<dbReference type="PANTHER" id="PTHR12864">
    <property type="entry name" value="RAN BINDING PROTEIN 9-RELATED"/>
    <property type="match status" value="1"/>
</dbReference>
<dbReference type="VEuPathDB" id="FungiDB:AAP_00366"/>
<dbReference type="InterPro" id="IPR013320">
    <property type="entry name" value="ConA-like_dom_sf"/>
</dbReference>
<dbReference type="PROSITE" id="PS50188">
    <property type="entry name" value="B302_SPRY"/>
    <property type="match status" value="1"/>
</dbReference>
<keyword evidence="8" id="KW-1185">Reference proteome</keyword>
<feature type="compositionally biased region" description="Low complexity" evidence="4">
    <location>
        <begin position="572"/>
        <end position="590"/>
    </location>
</feature>
<evidence type="ECO:0000313" key="7">
    <source>
        <dbReference type="EMBL" id="KZZ98105.1"/>
    </source>
</evidence>
<dbReference type="InterPro" id="IPR006595">
    <property type="entry name" value="CTLH_C"/>
</dbReference>
<feature type="region of interest" description="Disordered" evidence="4">
    <location>
        <begin position="302"/>
        <end position="337"/>
    </location>
</feature>
<reference evidence="7 8" key="1">
    <citation type="journal article" date="2016" name="Genome Biol. Evol.">
        <title>Divergent and convergent evolution of fungal pathogenicity.</title>
        <authorList>
            <person name="Shang Y."/>
            <person name="Xiao G."/>
            <person name="Zheng P."/>
            <person name="Cen K."/>
            <person name="Zhan S."/>
            <person name="Wang C."/>
        </authorList>
    </citation>
    <scope>NUCLEOTIDE SEQUENCE [LARGE SCALE GENOMIC DNA]</scope>
    <source>
        <strain evidence="7 8">ARSEF 7405</strain>
    </source>
</reference>
<protein>
    <recommendedName>
        <fullName evidence="3">Protein FYV10</fullName>
    </recommendedName>
    <alternativeName>
        <fullName evidence="2">Protein fyv10</fullName>
    </alternativeName>
</protein>
<dbReference type="InterPro" id="IPR001870">
    <property type="entry name" value="B30.2/SPRY"/>
</dbReference>
<gene>
    <name evidence="7" type="ORF">AAP_00366</name>
</gene>
<accession>A0A168DTX8</accession>
<dbReference type="EMBL" id="AZGZ01000001">
    <property type="protein sequence ID" value="KZZ98105.1"/>
    <property type="molecule type" value="Genomic_DNA"/>
</dbReference>
<dbReference type="OrthoDB" id="25503at2759"/>
<evidence type="ECO:0000256" key="2">
    <source>
        <dbReference type="ARBA" id="ARBA00017917"/>
    </source>
</evidence>
<dbReference type="InterPro" id="IPR050618">
    <property type="entry name" value="Ubq-SigPath_Reg"/>
</dbReference>
<feature type="region of interest" description="Disordered" evidence="4">
    <location>
        <begin position="1108"/>
        <end position="1146"/>
    </location>
</feature>
<evidence type="ECO:0000313" key="8">
    <source>
        <dbReference type="Proteomes" id="UP000242877"/>
    </source>
</evidence>
<evidence type="ECO:0000256" key="4">
    <source>
        <dbReference type="SAM" id="MobiDB-lite"/>
    </source>
</evidence>
<feature type="compositionally biased region" description="Low complexity" evidence="4">
    <location>
        <begin position="164"/>
        <end position="184"/>
    </location>
</feature>
<dbReference type="SMART" id="SM00449">
    <property type="entry name" value="SPRY"/>
    <property type="match status" value="1"/>
</dbReference>
<feature type="region of interest" description="Disordered" evidence="4">
    <location>
        <begin position="140"/>
        <end position="184"/>
    </location>
</feature>
<feature type="compositionally biased region" description="Polar residues" evidence="4">
    <location>
        <begin position="1172"/>
        <end position="1183"/>
    </location>
</feature>
<dbReference type="InterPro" id="IPR013144">
    <property type="entry name" value="CRA_dom"/>
</dbReference>
<feature type="compositionally biased region" description="Basic residues" evidence="4">
    <location>
        <begin position="554"/>
        <end position="563"/>
    </location>
</feature>
<feature type="region of interest" description="Disordered" evidence="4">
    <location>
        <begin position="382"/>
        <end position="471"/>
    </location>
</feature>
<feature type="domain" description="CTLH" evidence="6">
    <location>
        <begin position="1049"/>
        <end position="1104"/>
    </location>
</feature>
<feature type="compositionally biased region" description="Low complexity" evidence="4">
    <location>
        <begin position="418"/>
        <end position="427"/>
    </location>
</feature>
<feature type="compositionally biased region" description="Basic residues" evidence="4">
    <location>
        <begin position="146"/>
        <end position="155"/>
    </location>
</feature>
<feature type="region of interest" description="Disordered" evidence="4">
    <location>
        <begin position="1012"/>
        <end position="1038"/>
    </location>
</feature>
<evidence type="ECO:0000256" key="3">
    <source>
        <dbReference type="ARBA" id="ARBA00018741"/>
    </source>
</evidence>
<dbReference type="InterPro" id="IPR003877">
    <property type="entry name" value="SPRY_dom"/>
</dbReference>
<dbReference type="InterPro" id="IPR024964">
    <property type="entry name" value="CTLH/CRA"/>
</dbReference>